<evidence type="ECO:0000313" key="1">
    <source>
        <dbReference type="EMBL" id="ENN70463.1"/>
    </source>
</evidence>
<accession>N6SYZ6</accession>
<gene>
    <name evidence="1" type="ORF">YQE_12966</name>
</gene>
<organism evidence="1">
    <name type="scientific">Dendroctonus ponderosae</name>
    <name type="common">Mountain pine beetle</name>
    <dbReference type="NCBI Taxonomy" id="77166"/>
    <lineage>
        <taxon>Eukaryota</taxon>
        <taxon>Metazoa</taxon>
        <taxon>Ecdysozoa</taxon>
        <taxon>Arthropoda</taxon>
        <taxon>Hexapoda</taxon>
        <taxon>Insecta</taxon>
        <taxon>Pterygota</taxon>
        <taxon>Neoptera</taxon>
        <taxon>Endopterygota</taxon>
        <taxon>Coleoptera</taxon>
        <taxon>Polyphaga</taxon>
        <taxon>Cucujiformia</taxon>
        <taxon>Curculionidae</taxon>
        <taxon>Scolytinae</taxon>
        <taxon>Dendroctonus</taxon>
    </lineage>
</organism>
<feature type="non-terminal residue" evidence="1">
    <location>
        <position position="1"/>
    </location>
</feature>
<protein>
    <submittedName>
        <fullName evidence="1">Uncharacterized protein</fullName>
    </submittedName>
</protein>
<sequence length="66" mass="7307">MELMFKHVSPISLGAKRGSMARCGRIMGHLHSHAVGADKIKIQTGCKPFVCKVFEIYQIDDSSQTD</sequence>
<name>N6SYZ6_DENPD</name>
<dbReference type="AlphaFoldDB" id="N6SYZ6"/>
<proteinExistence type="predicted"/>
<reference evidence="1" key="1">
    <citation type="journal article" date="2013" name="Genome Biol.">
        <title>Draft genome of the mountain pine beetle, Dendroctonus ponderosae Hopkins, a major forest pest.</title>
        <authorList>
            <person name="Keeling C.I."/>
            <person name="Yuen M.M."/>
            <person name="Liao N.Y."/>
            <person name="Docking T.R."/>
            <person name="Chan S.K."/>
            <person name="Taylor G.A."/>
            <person name="Palmquist D.L."/>
            <person name="Jackman S.D."/>
            <person name="Nguyen A."/>
            <person name="Li M."/>
            <person name="Henderson H."/>
            <person name="Janes J.K."/>
            <person name="Zhao Y."/>
            <person name="Pandoh P."/>
            <person name="Moore R."/>
            <person name="Sperling F.A."/>
            <person name="Huber D.P."/>
            <person name="Birol I."/>
            <person name="Jones S.J."/>
            <person name="Bohlmann J."/>
        </authorList>
    </citation>
    <scope>NUCLEOTIDE SEQUENCE</scope>
</reference>
<dbReference type="EMBL" id="KB741292">
    <property type="protein sequence ID" value="ENN70463.1"/>
    <property type="molecule type" value="Genomic_DNA"/>
</dbReference>
<dbReference type="HOGENOM" id="CLU_2833797_0_0_1"/>